<dbReference type="EMBL" id="JBJURJ010000001">
    <property type="protein sequence ID" value="MFM9326858.1"/>
    <property type="molecule type" value="Genomic_DNA"/>
</dbReference>
<evidence type="ECO:0000313" key="2">
    <source>
        <dbReference type="Proteomes" id="UP001631969"/>
    </source>
</evidence>
<protein>
    <submittedName>
        <fullName evidence="1">SpoIIE family protein phosphatase</fullName>
    </submittedName>
</protein>
<evidence type="ECO:0000313" key="1">
    <source>
        <dbReference type="EMBL" id="MFM9326858.1"/>
    </source>
</evidence>
<keyword evidence="2" id="KW-1185">Reference proteome</keyword>
<accession>A0ACC7NQR4</accession>
<sequence>MRIAIVDDNLINQMIIEKILDGAGFLNHVSFNNAGELFSYLGMEQQQADRVEATPDLILMDMMMPGVDGIEACRRIQGVEKLKDIPIIIVTALGDSNKLAEALDAGATDYVVKPVNKIELLARIRVALRLRAELNWHKAKERDMSLELALAKQVQESVLSKPFEKENLRIEAVYQPSMVLAGDFYFWQQLEDGKYGIILLDMMGHGISSSLMCMYIASALQDAMQKNPDPMEVVSLLNTYMLRLQNKDKWVRYYFTSIYLIMDPRARTVEYVNAGHPEGLMLADGEELHRLHSGGCAVGFDDPIQLEKRTIHYKEHMKLLLFTDGFLEACGSDWDSSTDSIAELFLARPLLSAAGLADELIDGAKLNEKRDDYCLLSIEAGKLA</sequence>
<reference evidence="1" key="1">
    <citation type="submission" date="2024-12" db="EMBL/GenBank/DDBJ databases">
        <authorList>
            <person name="Wu N."/>
        </authorList>
    </citation>
    <scope>NUCLEOTIDE SEQUENCE</scope>
    <source>
        <strain evidence="1">P15</strain>
    </source>
</reference>
<dbReference type="Proteomes" id="UP001631969">
    <property type="component" value="Unassembled WGS sequence"/>
</dbReference>
<proteinExistence type="predicted"/>
<comment type="caution">
    <text evidence="1">The sequence shown here is derived from an EMBL/GenBank/DDBJ whole genome shotgun (WGS) entry which is preliminary data.</text>
</comment>
<name>A0ACC7NQR4_9BACL</name>
<gene>
    <name evidence="1" type="ORF">ACI1P1_00965</name>
</gene>
<organism evidence="1 2">
    <name type="scientific">Paenibacillus mesotrionivorans</name>
    <dbReference type="NCBI Taxonomy" id="3160968"/>
    <lineage>
        <taxon>Bacteria</taxon>
        <taxon>Bacillati</taxon>
        <taxon>Bacillota</taxon>
        <taxon>Bacilli</taxon>
        <taxon>Bacillales</taxon>
        <taxon>Paenibacillaceae</taxon>
        <taxon>Paenibacillus</taxon>
    </lineage>
</organism>